<dbReference type="Pfam" id="PF22543">
    <property type="entry name" value="Rieske_4"/>
    <property type="match status" value="1"/>
</dbReference>
<evidence type="ECO:0000256" key="3">
    <source>
        <dbReference type="ARBA" id="ARBA00023004"/>
    </source>
</evidence>
<comment type="caution">
    <text evidence="8">The sequence shown here is derived from an EMBL/GenBank/DDBJ whole genome shotgun (WGS) entry which is preliminary data.</text>
</comment>
<keyword evidence="9" id="KW-1185">Reference proteome</keyword>
<evidence type="ECO:0000256" key="2">
    <source>
        <dbReference type="ARBA" id="ARBA00022723"/>
    </source>
</evidence>
<keyword evidence="4" id="KW-0411">Iron-sulfur</keyword>
<keyword evidence="2" id="KW-0479">Metal-binding</keyword>
<evidence type="ECO:0000313" key="9">
    <source>
        <dbReference type="Proteomes" id="UP001485043"/>
    </source>
</evidence>
<dbReference type="PANTHER" id="PTHR21496">
    <property type="entry name" value="FERREDOXIN-RELATED"/>
    <property type="match status" value="1"/>
</dbReference>
<evidence type="ECO:0000256" key="4">
    <source>
        <dbReference type="ARBA" id="ARBA00023014"/>
    </source>
</evidence>
<evidence type="ECO:0000256" key="5">
    <source>
        <dbReference type="ARBA" id="ARBA00034078"/>
    </source>
</evidence>
<dbReference type="PROSITE" id="PS51296">
    <property type="entry name" value="RIESKE"/>
    <property type="match status" value="1"/>
</dbReference>
<sequence>MSFAPLPVATIQSRALAEGGRQNVEIQGRKVTLARLGGRVYCFDSTCYHMGGPLSQGDIEDVNGTACVTCPWHFHKISLETGGTIEKGLLNTTCESAPKQRLHTASDGSDGMVHVTINDLRSLASDKLEEDEPMSLSQTDSETSEYTSAPSPLMPYAGFNRSAFSPSPVKAPEPQTERLKFARRKAIPFGRHAEARAAILGKAKPPPMMSTMQSQKHHSTGPTQPTLQDLWKQQSAPQGITTADDMEY</sequence>
<organism evidence="8 9">
    <name type="scientific">Apatococcus fuscideae</name>
    <dbReference type="NCBI Taxonomy" id="2026836"/>
    <lineage>
        <taxon>Eukaryota</taxon>
        <taxon>Viridiplantae</taxon>
        <taxon>Chlorophyta</taxon>
        <taxon>core chlorophytes</taxon>
        <taxon>Trebouxiophyceae</taxon>
        <taxon>Chlorellales</taxon>
        <taxon>Chlorellaceae</taxon>
        <taxon>Apatococcus</taxon>
    </lineage>
</organism>
<evidence type="ECO:0000256" key="1">
    <source>
        <dbReference type="ARBA" id="ARBA00022714"/>
    </source>
</evidence>
<dbReference type="Proteomes" id="UP001485043">
    <property type="component" value="Unassembled WGS sequence"/>
</dbReference>
<keyword evidence="3" id="KW-0408">Iron</keyword>
<evidence type="ECO:0000313" key="8">
    <source>
        <dbReference type="EMBL" id="KAK9860388.1"/>
    </source>
</evidence>
<dbReference type="GO" id="GO:0046872">
    <property type="term" value="F:metal ion binding"/>
    <property type="evidence" value="ECO:0007669"/>
    <property type="project" value="UniProtKB-KW"/>
</dbReference>
<keyword evidence="1" id="KW-0001">2Fe-2S</keyword>
<proteinExistence type="predicted"/>
<dbReference type="InterPro" id="IPR036922">
    <property type="entry name" value="Rieske_2Fe-2S_sf"/>
</dbReference>
<evidence type="ECO:0000256" key="6">
    <source>
        <dbReference type="SAM" id="MobiDB-lite"/>
    </source>
</evidence>
<feature type="domain" description="Rieske" evidence="7">
    <location>
        <begin position="8"/>
        <end position="113"/>
    </location>
</feature>
<name>A0AAW1SUK8_9CHLO</name>
<dbReference type="EMBL" id="JALJOV010000846">
    <property type="protein sequence ID" value="KAK9860388.1"/>
    <property type="molecule type" value="Genomic_DNA"/>
</dbReference>
<gene>
    <name evidence="8" type="ORF">WJX84_009222</name>
</gene>
<dbReference type="PANTHER" id="PTHR21496:SF0">
    <property type="entry name" value="RIESKE DOMAIN-CONTAINING PROTEIN"/>
    <property type="match status" value="1"/>
</dbReference>
<evidence type="ECO:0000259" key="7">
    <source>
        <dbReference type="PROSITE" id="PS51296"/>
    </source>
</evidence>
<accession>A0AAW1SUK8</accession>
<dbReference type="Gene3D" id="2.102.10.10">
    <property type="entry name" value="Rieske [2Fe-2S] iron-sulphur domain"/>
    <property type="match status" value="1"/>
</dbReference>
<dbReference type="InterPro" id="IPR054716">
    <property type="entry name" value="Sol_Rieske_ferrdox_dom"/>
</dbReference>
<dbReference type="AlphaFoldDB" id="A0AAW1SUK8"/>
<dbReference type="InterPro" id="IPR017941">
    <property type="entry name" value="Rieske_2Fe-2S"/>
</dbReference>
<dbReference type="GO" id="GO:0051537">
    <property type="term" value="F:2 iron, 2 sulfur cluster binding"/>
    <property type="evidence" value="ECO:0007669"/>
    <property type="project" value="UniProtKB-KW"/>
</dbReference>
<feature type="compositionally biased region" description="Polar residues" evidence="6">
    <location>
        <begin position="210"/>
        <end position="241"/>
    </location>
</feature>
<feature type="region of interest" description="Disordered" evidence="6">
    <location>
        <begin position="204"/>
        <end position="248"/>
    </location>
</feature>
<comment type="cofactor">
    <cofactor evidence="5">
        <name>[2Fe-2S] cluster</name>
        <dbReference type="ChEBI" id="CHEBI:190135"/>
    </cofactor>
</comment>
<feature type="compositionally biased region" description="Polar residues" evidence="6">
    <location>
        <begin position="135"/>
        <end position="149"/>
    </location>
</feature>
<feature type="region of interest" description="Disordered" evidence="6">
    <location>
        <begin position="124"/>
        <end position="149"/>
    </location>
</feature>
<dbReference type="SUPFAM" id="SSF50022">
    <property type="entry name" value="ISP domain"/>
    <property type="match status" value="1"/>
</dbReference>
<dbReference type="CDD" id="cd03467">
    <property type="entry name" value="Rieske"/>
    <property type="match status" value="1"/>
</dbReference>
<protein>
    <recommendedName>
        <fullName evidence="7">Rieske domain-containing protein</fullName>
    </recommendedName>
</protein>
<reference evidence="8 9" key="1">
    <citation type="journal article" date="2024" name="Nat. Commun.">
        <title>Phylogenomics reveals the evolutionary origins of lichenization in chlorophyte algae.</title>
        <authorList>
            <person name="Puginier C."/>
            <person name="Libourel C."/>
            <person name="Otte J."/>
            <person name="Skaloud P."/>
            <person name="Haon M."/>
            <person name="Grisel S."/>
            <person name="Petersen M."/>
            <person name="Berrin J.G."/>
            <person name="Delaux P.M."/>
            <person name="Dal Grande F."/>
            <person name="Keller J."/>
        </authorList>
    </citation>
    <scope>NUCLEOTIDE SEQUENCE [LARGE SCALE GENOMIC DNA]</scope>
    <source>
        <strain evidence="8 9">SAG 2523</strain>
    </source>
</reference>